<evidence type="ECO:0000313" key="2">
    <source>
        <dbReference type="Proteomes" id="UP000316733"/>
    </source>
</evidence>
<organism evidence="1 2">
    <name type="scientific">Pseudomonas phage vB_PaeM_PA5oct</name>
    <dbReference type="NCBI Taxonomy" id="2163605"/>
    <lineage>
        <taxon>Viruses</taxon>
        <taxon>Duplodnaviria</taxon>
        <taxon>Heunggongvirae</taxon>
        <taxon>Uroviricota</taxon>
        <taxon>Caudoviricetes</taxon>
        <taxon>Arenbergviridae</taxon>
        <taxon>Wroclawvirus</taxon>
        <taxon>Wroclawvirus PA5oct</taxon>
    </lineage>
</organism>
<dbReference type="EMBL" id="MK797984">
    <property type="protein sequence ID" value="QCG76276.1"/>
    <property type="molecule type" value="Genomic_DNA"/>
</dbReference>
<dbReference type="Proteomes" id="UP000316733">
    <property type="component" value="Segment"/>
</dbReference>
<protein>
    <submittedName>
        <fullName evidence="1">Saccharopine dehydrogenase-like oxidoreductase</fullName>
    </submittedName>
</protein>
<gene>
    <name evidence="1" type="ORF">EST35_0402</name>
</gene>
<keyword evidence="2" id="KW-1185">Reference proteome</keyword>
<name>A0A4Y5JUC0_9CAUD</name>
<evidence type="ECO:0000313" key="1">
    <source>
        <dbReference type="EMBL" id="QCG76276.1"/>
    </source>
</evidence>
<accession>A0A4Y5JUC0</accession>
<proteinExistence type="predicted"/>
<sequence>MLCSTAKMIMNCIFSYSYYLERIVCHAKIYKRFVVSKNTFCEKSVIALYLINSGSYFHKCYVDHYLIV</sequence>
<reference evidence="2" key="1">
    <citation type="journal article" date="2020" name="bioRxiv">
        <title>Integrative omics analysis of Pseudomonas aeruginosa virus PA5oct highlights the molecular complexity of jumbo phages.</title>
        <authorList>
            <person name="Lood C."/>
            <person name="Danis-Wlodarczyk K."/>
            <person name="Blasdel B.G."/>
            <person name="Jang H.B."/>
            <person name="Vandenheuvel D."/>
            <person name="Briers Y."/>
            <person name="Noben J.-P."/>
            <person name="van Noort V."/>
            <person name="Drulis-Kawa Z."/>
            <person name="Lavigne R."/>
        </authorList>
    </citation>
    <scope>NUCLEOTIDE SEQUENCE [LARGE SCALE GENOMIC DNA]</scope>
</reference>